<dbReference type="Proteomes" id="UP001415857">
    <property type="component" value="Unassembled WGS sequence"/>
</dbReference>
<dbReference type="PANTHER" id="PTHR36055:SF1">
    <property type="entry name" value="C2H2-LIKE ZINC FINGER PROTEIN"/>
    <property type="match status" value="1"/>
</dbReference>
<proteinExistence type="predicted"/>
<organism evidence="3 4">
    <name type="scientific">Liquidambar formosana</name>
    <name type="common">Formosan gum</name>
    <dbReference type="NCBI Taxonomy" id="63359"/>
    <lineage>
        <taxon>Eukaryota</taxon>
        <taxon>Viridiplantae</taxon>
        <taxon>Streptophyta</taxon>
        <taxon>Embryophyta</taxon>
        <taxon>Tracheophyta</taxon>
        <taxon>Spermatophyta</taxon>
        <taxon>Magnoliopsida</taxon>
        <taxon>eudicotyledons</taxon>
        <taxon>Gunneridae</taxon>
        <taxon>Pentapetalae</taxon>
        <taxon>Saxifragales</taxon>
        <taxon>Altingiaceae</taxon>
        <taxon>Liquidambar</taxon>
    </lineage>
</organism>
<gene>
    <name evidence="3" type="ORF">L1049_020735</name>
</gene>
<dbReference type="EMBL" id="JBBPBK010000001">
    <property type="protein sequence ID" value="KAK9292755.1"/>
    <property type="molecule type" value="Genomic_DNA"/>
</dbReference>
<evidence type="ECO:0000313" key="4">
    <source>
        <dbReference type="Proteomes" id="UP001415857"/>
    </source>
</evidence>
<evidence type="ECO:0000256" key="1">
    <source>
        <dbReference type="PROSITE-ProRule" id="PRU00042"/>
    </source>
</evidence>
<dbReference type="InterPro" id="IPR013087">
    <property type="entry name" value="Znf_C2H2_type"/>
</dbReference>
<dbReference type="PROSITE" id="PS00028">
    <property type="entry name" value="ZINC_FINGER_C2H2_1"/>
    <property type="match status" value="1"/>
</dbReference>
<reference evidence="3 4" key="1">
    <citation type="journal article" date="2024" name="Plant J.">
        <title>Genome sequences and population genomics reveal climatic adaptation and genomic divergence between two closely related sweetgum species.</title>
        <authorList>
            <person name="Xu W.Q."/>
            <person name="Ren C.Q."/>
            <person name="Zhang X.Y."/>
            <person name="Comes H.P."/>
            <person name="Liu X.H."/>
            <person name="Li Y.G."/>
            <person name="Kettle C.J."/>
            <person name="Jalonen R."/>
            <person name="Gaisberger H."/>
            <person name="Ma Y.Z."/>
            <person name="Qiu Y.X."/>
        </authorList>
    </citation>
    <scope>NUCLEOTIDE SEQUENCE [LARGE SCALE GENOMIC DNA]</scope>
    <source>
        <strain evidence="3">Hangzhou</strain>
    </source>
</reference>
<dbReference type="AlphaFoldDB" id="A0AAP0S8F6"/>
<keyword evidence="1" id="KW-0862">Zinc</keyword>
<evidence type="ECO:0000259" key="2">
    <source>
        <dbReference type="PROSITE" id="PS50157"/>
    </source>
</evidence>
<dbReference type="GO" id="GO:0008270">
    <property type="term" value="F:zinc ion binding"/>
    <property type="evidence" value="ECO:0007669"/>
    <property type="project" value="UniProtKB-KW"/>
</dbReference>
<keyword evidence="1" id="KW-0863">Zinc-finger</keyword>
<accession>A0AAP0S8F6</accession>
<keyword evidence="4" id="KW-1185">Reference proteome</keyword>
<feature type="domain" description="C2H2-type" evidence="2">
    <location>
        <begin position="75"/>
        <end position="97"/>
    </location>
</feature>
<evidence type="ECO:0000313" key="3">
    <source>
        <dbReference type="EMBL" id="KAK9292755.1"/>
    </source>
</evidence>
<dbReference type="SMART" id="SM00355">
    <property type="entry name" value="ZnF_C2H2"/>
    <property type="match status" value="1"/>
</dbReference>
<dbReference type="PANTHER" id="PTHR36055">
    <property type="entry name" value="C2H2-LIKE ZINC FINGER PROTEIN"/>
    <property type="match status" value="1"/>
</dbReference>
<sequence length="257" mass="29054">MPVAKLRAYSTPDAMKSEGNDSLDTFIRQAIGKEPFLSFSRGGDSPVQWIQLLHALDQQDLPGWPLLSPLKVQMQKCDKCSREFFSPINYRRHIRVHRRSLNFDKDSTKSRNLLGAFWDKLSLDEAKEIVSFKDVTLEEVPGSSIVKALVSFIRPGFSSLPQVHVKAGSALLVKAWLADKDAEALRCQKLLVEEEEAAQKRQAELIERRRKKKLRHRELKSKEQTNAESTNLEEIVIETLEDLPSAETSSPLAASDS</sequence>
<keyword evidence="1" id="KW-0479">Metal-binding</keyword>
<dbReference type="PROSITE" id="PS50157">
    <property type="entry name" value="ZINC_FINGER_C2H2_2"/>
    <property type="match status" value="1"/>
</dbReference>
<protein>
    <recommendedName>
        <fullName evidence="2">C2H2-type domain-containing protein</fullName>
    </recommendedName>
</protein>
<name>A0AAP0S8F6_LIQFO</name>
<comment type="caution">
    <text evidence="3">The sequence shown here is derived from an EMBL/GenBank/DDBJ whole genome shotgun (WGS) entry which is preliminary data.</text>
</comment>